<evidence type="ECO:0000256" key="1">
    <source>
        <dbReference type="SAM" id="MobiDB-lite"/>
    </source>
</evidence>
<evidence type="ECO:0000313" key="3">
    <source>
        <dbReference type="Proteomes" id="UP001159641"/>
    </source>
</evidence>
<gene>
    <name evidence="2" type="ORF">J1605_018147</name>
</gene>
<comment type="caution">
    <text evidence="2">The sequence shown here is derived from an EMBL/GenBank/DDBJ whole genome shotgun (WGS) entry which is preliminary data.</text>
</comment>
<dbReference type="Proteomes" id="UP001159641">
    <property type="component" value="Unassembled WGS sequence"/>
</dbReference>
<dbReference type="EMBL" id="JAIQCJ010000521">
    <property type="protein sequence ID" value="KAJ8796205.1"/>
    <property type="molecule type" value="Genomic_DNA"/>
</dbReference>
<dbReference type="AlphaFoldDB" id="A0AB34HZN8"/>
<keyword evidence="3" id="KW-1185">Reference proteome</keyword>
<feature type="region of interest" description="Disordered" evidence="1">
    <location>
        <begin position="32"/>
        <end position="61"/>
    </location>
</feature>
<sequence length="125" mass="13485">MAYRGQGQKVQKVMVQPIVSYSGCEKEEVRARKWGGEGADGAGQREQSPAPHPMSPWGGRDWEKARVVEEAVTGGRWAWRTPAVGNAGMAGVSRWKTTLVKYSVKAGVTGLVPEDDVGAEETQGE</sequence>
<evidence type="ECO:0000313" key="2">
    <source>
        <dbReference type="EMBL" id="KAJ8796205.1"/>
    </source>
</evidence>
<accession>A0AB34HZN8</accession>
<reference evidence="2 3" key="1">
    <citation type="submission" date="2022-11" db="EMBL/GenBank/DDBJ databases">
        <title>Whole genome sequence of Eschrichtius robustus ER-17-0199.</title>
        <authorList>
            <person name="Bruniche-Olsen A."/>
            <person name="Black A.N."/>
            <person name="Fields C.J."/>
            <person name="Walden K."/>
            <person name="Dewoody J.A."/>
        </authorList>
    </citation>
    <scope>NUCLEOTIDE SEQUENCE [LARGE SCALE GENOMIC DNA]</scope>
    <source>
        <strain evidence="2">ER-17-0199</strain>
        <tissue evidence="2">Blubber</tissue>
    </source>
</reference>
<organism evidence="2 3">
    <name type="scientific">Eschrichtius robustus</name>
    <name type="common">California gray whale</name>
    <name type="synonym">Eschrichtius gibbosus</name>
    <dbReference type="NCBI Taxonomy" id="9764"/>
    <lineage>
        <taxon>Eukaryota</taxon>
        <taxon>Metazoa</taxon>
        <taxon>Chordata</taxon>
        <taxon>Craniata</taxon>
        <taxon>Vertebrata</taxon>
        <taxon>Euteleostomi</taxon>
        <taxon>Mammalia</taxon>
        <taxon>Eutheria</taxon>
        <taxon>Laurasiatheria</taxon>
        <taxon>Artiodactyla</taxon>
        <taxon>Whippomorpha</taxon>
        <taxon>Cetacea</taxon>
        <taxon>Mysticeti</taxon>
        <taxon>Eschrichtiidae</taxon>
        <taxon>Eschrichtius</taxon>
    </lineage>
</organism>
<name>A0AB34HZN8_ESCRO</name>
<proteinExistence type="predicted"/>
<protein>
    <submittedName>
        <fullName evidence="2">Uncharacterized protein</fullName>
    </submittedName>
</protein>